<organism evidence="2 3">
    <name type="scientific">Leeia speluncae</name>
    <dbReference type="NCBI Taxonomy" id="2884804"/>
    <lineage>
        <taxon>Bacteria</taxon>
        <taxon>Pseudomonadati</taxon>
        <taxon>Pseudomonadota</taxon>
        <taxon>Betaproteobacteria</taxon>
        <taxon>Neisseriales</taxon>
        <taxon>Leeiaceae</taxon>
        <taxon>Leeia</taxon>
    </lineage>
</organism>
<name>A0ABS8D8V8_9NEIS</name>
<sequence>MKEHIFLHREANPTPIVDRPWAGTVAEGEPHTLTNNGYSSADGTLHMGVWESSVGVWKVDYKVWEYCNFLEGHCILTPENGEPIHLKAGDVFIIEPGFKGRWEVVEKVKKYYVIKL</sequence>
<dbReference type="PANTHER" id="PTHR40943">
    <property type="entry name" value="CYTOPLASMIC PROTEIN-RELATED"/>
    <property type="match status" value="1"/>
</dbReference>
<dbReference type="Gene3D" id="2.60.120.10">
    <property type="entry name" value="Jelly Rolls"/>
    <property type="match status" value="1"/>
</dbReference>
<evidence type="ECO:0000259" key="1">
    <source>
        <dbReference type="Pfam" id="PF05899"/>
    </source>
</evidence>
<dbReference type="Proteomes" id="UP001165395">
    <property type="component" value="Unassembled WGS sequence"/>
</dbReference>
<protein>
    <submittedName>
        <fullName evidence="2">Cupin domain-containing protein</fullName>
    </submittedName>
</protein>
<proteinExistence type="predicted"/>
<feature type="domain" description="(S)-ureidoglycine aminohydrolase cupin" evidence="1">
    <location>
        <begin position="40"/>
        <end position="112"/>
    </location>
</feature>
<evidence type="ECO:0000313" key="3">
    <source>
        <dbReference type="Proteomes" id="UP001165395"/>
    </source>
</evidence>
<accession>A0ABS8D8V8</accession>
<keyword evidence="3" id="KW-1185">Reference proteome</keyword>
<dbReference type="EMBL" id="JAJBZT010000008">
    <property type="protein sequence ID" value="MCB6184615.1"/>
    <property type="molecule type" value="Genomic_DNA"/>
</dbReference>
<dbReference type="PANTHER" id="PTHR40943:SF2">
    <property type="entry name" value="(S)-UREIDOGLYCINE AMINOHYDROLASE CUPIN DOMAIN-CONTAINING PROTEIN"/>
    <property type="match status" value="1"/>
</dbReference>
<gene>
    <name evidence="2" type="ORF">LIN78_13795</name>
</gene>
<dbReference type="InterPro" id="IPR008579">
    <property type="entry name" value="UGlyAH_Cupin_dom"/>
</dbReference>
<dbReference type="SUPFAM" id="SSF51182">
    <property type="entry name" value="RmlC-like cupins"/>
    <property type="match status" value="1"/>
</dbReference>
<dbReference type="Pfam" id="PF05899">
    <property type="entry name" value="Cupin_3"/>
    <property type="match status" value="1"/>
</dbReference>
<comment type="caution">
    <text evidence="2">The sequence shown here is derived from an EMBL/GenBank/DDBJ whole genome shotgun (WGS) entry which is preliminary data.</text>
</comment>
<dbReference type="RefSeq" id="WP_227181426.1">
    <property type="nucleotide sequence ID" value="NZ_JAJBZT010000008.1"/>
</dbReference>
<dbReference type="InterPro" id="IPR011051">
    <property type="entry name" value="RmlC_Cupin_sf"/>
</dbReference>
<reference evidence="2" key="1">
    <citation type="submission" date="2021-10" db="EMBL/GenBank/DDBJ databases">
        <title>The complete genome sequence of Leeia sp. TBRC 13508.</title>
        <authorList>
            <person name="Charoenyingcharoen P."/>
            <person name="Yukphan P."/>
        </authorList>
    </citation>
    <scope>NUCLEOTIDE SEQUENCE</scope>
    <source>
        <strain evidence="2">TBRC 13508</strain>
    </source>
</reference>
<dbReference type="InterPro" id="IPR014710">
    <property type="entry name" value="RmlC-like_jellyroll"/>
</dbReference>
<evidence type="ECO:0000313" key="2">
    <source>
        <dbReference type="EMBL" id="MCB6184615.1"/>
    </source>
</evidence>
<dbReference type="CDD" id="cd02227">
    <property type="entry name" value="cupin_TM1112-like"/>
    <property type="match status" value="1"/>
</dbReference>